<comment type="cofactor">
    <cofactor evidence="11">
        <name>Zn(2+)</name>
        <dbReference type="ChEBI" id="CHEBI:29105"/>
    </cofactor>
    <text evidence="11">Binds 1 zinc ion per subunit.</text>
</comment>
<dbReference type="InterPro" id="IPR002496">
    <property type="entry name" value="PRib_AMP_CycHydrolase_dom"/>
</dbReference>
<dbReference type="GO" id="GO:0008270">
    <property type="term" value="F:zinc ion binding"/>
    <property type="evidence" value="ECO:0007669"/>
    <property type="project" value="UniProtKB-UniRule"/>
</dbReference>
<evidence type="ECO:0000256" key="11">
    <source>
        <dbReference type="HAMAP-Rule" id="MF_01021"/>
    </source>
</evidence>
<evidence type="ECO:0000259" key="12">
    <source>
        <dbReference type="Pfam" id="PF01502"/>
    </source>
</evidence>
<feature type="domain" description="Phosphoribosyl-AMP cyclohydrolase" evidence="12">
    <location>
        <begin position="46"/>
        <end position="120"/>
    </location>
</feature>
<dbReference type="EC" id="3.5.4.19" evidence="11"/>
<organism evidence="13 14">
    <name type="scientific">Rubinisphaera italica</name>
    <dbReference type="NCBI Taxonomy" id="2527969"/>
    <lineage>
        <taxon>Bacteria</taxon>
        <taxon>Pseudomonadati</taxon>
        <taxon>Planctomycetota</taxon>
        <taxon>Planctomycetia</taxon>
        <taxon>Planctomycetales</taxon>
        <taxon>Planctomycetaceae</taxon>
        <taxon>Rubinisphaera</taxon>
    </lineage>
</organism>
<keyword evidence="7 11" id="KW-0963">Cytoplasm</keyword>
<evidence type="ECO:0000313" key="13">
    <source>
        <dbReference type="EMBL" id="TWT63046.1"/>
    </source>
</evidence>
<evidence type="ECO:0000256" key="1">
    <source>
        <dbReference type="ARBA" id="ARBA00000024"/>
    </source>
</evidence>
<comment type="subunit">
    <text evidence="11">Homodimer.</text>
</comment>
<evidence type="ECO:0000256" key="10">
    <source>
        <dbReference type="ARBA" id="ARBA00023102"/>
    </source>
</evidence>
<comment type="similarity">
    <text evidence="6">In the N-terminal section; belongs to the PRA-CH family.</text>
</comment>
<evidence type="ECO:0000256" key="9">
    <source>
        <dbReference type="ARBA" id="ARBA00022801"/>
    </source>
</evidence>
<dbReference type="InterPro" id="IPR038019">
    <property type="entry name" value="PRib_AMP_CycHydrolase_sf"/>
</dbReference>
<dbReference type="AlphaFoldDB" id="A0A5C5XIN4"/>
<evidence type="ECO:0000313" key="14">
    <source>
        <dbReference type="Proteomes" id="UP000316095"/>
    </source>
</evidence>
<dbReference type="PANTHER" id="PTHR42945:SF1">
    <property type="entry name" value="HISTIDINE BIOSYNTHESIS BIFUNCTIONAL PROTEIN HIS7"/>
    <property type="match status" value="1"/>
</dbReference>
<comment type="similarity">
    <text evidence="5">In the C-terminal section; belongs to the PRA-PH family.</text>
</comment>
<evidence type="ECO:0000256" key="6">
    <source>
        <dbReference type="ARBA" id="ARBA00008299"/>
    </source>
</evidence>
<gene>
    <name evidence="11" type="primary">hisI</name>
    <name evidence="13" type="ORF">Pan54_37970</name>
</gene>
<keyword evidence="11" id="KW-0479">Metal-binding</keyword>
<dbReference type="GO" id="GO:0000287">
    <property type="term" value="F:magnesium ion binding"/>
    <property type="evidence" value="ECO:0007669"/>
    <property type="project" value="UniProtKB-UniRule"/>
</dbReference>
<keyword evidence="9 11" id="KW-0378">Hydrolase</keyword>
<comment type="caution">
    <text evidence="13">The sequence shown here is derived from an EMBL/GenBank/DDBJ whole genome shotgun (WGS) entry which is preliminary data.</text>
</comment>
<dbReference type="NCBIfam" id="NF000768">
    <property type="entry name" value="PRK00051.1"/>
    <property type="match status" value="1"/>
</dbReference>
<evidence type="ECO:0000256" key="2">
    <source>
        <dbReference type="ARBA" id="ARBA00001460"/>
    </source>
</evidence>
<dbReference type="GO" id="GO:0000105">
    <property type="term" value="P:L-histidine biosynthetic process"/>
    <property type="evidence" value="ECO:0007669"/>
    <property type="project" value="UniProtKB-UniRule"/>
</dbReference>
<dbReference type="FunFam" id="3.10.20.810:FF:000001">
    <property type="entry name" value="Histidine biosynthesis bifunctional protein HisIE"/>
    <property type="match status" value="1"/>
</dbReference>
<feature type="binding site" evidence="11">
    <location>
        <position position="95"/>
    </location>
    <ligand>
        <name>Mg(2+)</name>
        <dbReference type="ChEBI" id="CHEBI:18420"/>
    </ligand>
</feature>
<dbReference type="OrthoDB" id="9795769at2"/>
<comment type="subcellular location">
    <subcellularLocation>
        <location evidence="11">Cytoplasm</location>
    </subcellularLocation>
</comment>
<dbReference type="UniPathway" id="UPA00031">
    <property type="reaction ID" value="UER00008"/>
</dbReference>
<accession>A0A5C5XIN4</accession>
<keyword evidence="8 11" id="KW-0028">Amino-acid biosynthesis</keyword>
<name>A0A5C5XIN4_9PLAN</name>
<keyword evidence="10 11" id="KW-0368">Histidine biosynthesis</keyword>
<sequence>MSEQIQFADRGEKQQIEQGLELAPKFDANGLIPAIATDYETGTLLMVAYMNEEALKQTVALGEAVYYSRSRQELWHKGATSGHVQIVKEIRVDCDQDAIWLRVDQQGKGACHVGYQSCFYRAVDRENLSDNQPVPLVITETEKSFDPKSVYK</sequence>
<dbReference type="GO" id="GO:0005737">
    <property type="term" value="C:cytoplasm"/>
    <property type="evidence" value="ECO:0007669"/>
    <property type="project" value="UniProtKB-SubCell"/>
</dbReference>
<dbReference type="GO" id="GO:0004636">
    <property type="term" value="F:phosphoribosyl-ATP diphosphatase activity"/>
    <property type="evidence" value="ECO:0007669"/>
    <property type="project" value="UniProtKB-EC"/>
</dbReference>
<dbReference type="GO" id="GO:0004635">
    <property type="term" value="F:phosphoribosyl-AMP cyclohydrolase activity"/>
    <property type="evidence" value="ECO:0007669"/>
    <property type="project" value="UniProtKB-UniRule"/>
</dbReference>
<feature type="binding site" evidence="11">
    <location>
        <position position="93"/>
    </location>
    <ligand>
        <name>Mg(2+)</name>
        <dbReference type="ChEBI" id="CHEBI:18420"/>
    </ligand>
</feature>
<keyword evidence="11" id="KW-0862">Zinc</keyword>
<evidence type="ECO:0000256" key="8">
    <source>
        <dbReference type="ARBA" id="ARBA00022605"/>
    </source>
</evidence>
<dbReference type="EMBL" id="SJPG01000001">
    <property type="protein sequence ID" value="TWT63046.1"/>
    <property type="molecule type" value="Genomic_DNA"/>
</dbReference>
<feature type="binding site" evidence="11">
    <location>
        <position position="118"/>
    </location>
    <ligand>
        <name>Zn(2+)</name>
        <dbReference type="ChEBI" id="CHEBI:29105"/>
        <note>ligand shared between dimeric partners</note>
    </ligand>
</feature>
<comment type="similarity">
    <text evidence="11">Belongs to the PRA-CH family.</text>
</comment>
<comment type="catalytic activity">
    <reaction evidence="1 11">
        <text>1-(5-phospho-beta-D-ribosyl)-5'-AMP + H2O = 1-(5-phospho-beta-D-ribosyl)-5-[(5-phospho-beta-D-ribosylamino)methylideneamino]imidazole-4-carboxamide</text>
        <dbReference type="Rhea" id="RHEA:20049"/>
        <dbReference type="ChEBI" id="CHEBI:15377"/>
        <dbReference type="ChEBI" id="CHEBI:58435"/>
        <dbReference type="ChEBI" id="CHEBI:59457"/>
        <dbReference type="EC" id="3.5.4.19"/>
    </reaction>
</comment>
<dbReference type="RefSeq" id="WP_146504839.1">
    <property type="nucleotide sequence ID" value="NZ_SJPG01000001.1"/>
</dbReference>
<keyword evidence="14" id="KW-1185">Reference proteome</keyword>
<dbReference type="SUPFAM" id="SSF141734">
    <property type="entry name" value="HisI-like"/>
    <property type="match status" value="1"/>
</dbReference>
<dbReference type="InterPro" id="IPR026660">
    <property type="entry name" value="PRA-CH"/>
</dbReference>
<comment type="pathway">
    <text evidence="3 11">Amino-acid biosynthesis; L-histidine biosynthesis; L-histidine from 5-phospho-alpha-D-ribose 1-diphosphate: step 3/9.</text>
</comment>
<comment type="function">
    <text evidence="11">Catalyzes the hydrolysis of the adenine ring of phosphoribosyl-AMP.</text>
</comment>
<proteinExistence type="inferred from homology"/>
<comment type="pathway">
    <text evidence="4">Amino-acid biosynthesis; L-histidine biosynthesis; L-histidine from 5-phospho-alpha-D-ribose 1-diphosphate: step 2/9.</text>
</comment>
<dbReference type="Pfam" id="PF01502">
    <property type="entry name" value="PRA-CH"/>
    <property type="match status" value="1"/>
</dbReference>
<feature type="binding site" evidence="11">
    <location>
        <position position="97"/>
    </location>
    <ligand>
        <name>Mg(2+)</name>
        <dbReference type="ChEBI" id="CHEBI:18420"/>
    </ligand>
</feature>
<evidence type="ECO:0000256" key="4">
    <source>
        <dbReference type="ARBA" id="ARBA00005204"/>
    </source>
</evidence>
<dbReference type="Gene3D" id="3.10.20.810">
    <property type="entry name" value="Phosphoribosyl-AMP cyclohydrolase"/>
    <property type="match status" value="1"/>
</dbReference>
<keyword evidence="11" id="KW-0460">Magnesium</keyword>
<dbReference type="HAMAP" id="MF_01021">
    <property type="entry name" value="HisI"/>
    <property type="match status" value="1"/>
</dbReference>
<feature type="binding site" evidence="11">
    <location>
        <position position="94"/>
    </location>
    <ligand>
        <name>Zn(2+)</name>
        <dbReference type="ChEBI" id="CHEBI:29105"/>
        <note>ligand shared between dimeric partners</note>
    </ligand>
</feature>
<feature type="binding site" evidence="11">
    <location>
        <position position="111"/>
    </location>
    <ligand>
        <name>Zn(2+)</name>
        <dbReference type="ChEBI" id="CHEBI:29105"/>
        <note>ligand shared between dimeric partners</note>
    </ligand>
</feature>
<evidence type="ECO:0000256" key="3">
    <source>
        <dbReference type="ARBA" id="ARBA00005169"/>
    </source>
</evidence>
<dbReference type="PANTHER" id="PTHR42945">
    <property type="entry name" value="HISTIDINE BIOSYNTHESIS BIFUNCTIONAL PROTEIN"/>
    <property type="match status" value="1"/>
</dbReference>
<comment type="cofactor">
    <cofactor evidence="11">
        <name>Mg(2+)</name>
        <dbReference type="ChEBI" id="CHEBI:18420"/>
    </cofactor>
    <text evidence="11">Binds 1 Mg(2+) ion per subunit.</text>
</comment>
<reference evidence="13 14" key="1">
    <citation type="submission" date="2019-02" db="EMBL/GenBank/DDBJ databases">
        <title>Deep-cultivation of Planctomycetes and their phenomic and genomic characterization uncovers novel biology.</title>
        <authorList>
            <person name="Wiegand S."/>
            <person name="Jogler M."/>
            <person name="Boedeker C."/>
            <person name="Pinto D."/>
            <person name="Vollmers J."/>
            <person name="Rivas-Marin E."/>
            <person name="Kohn T."/>
            <person name="Peeters S.H."/>
            <person name="Heuer A."/>
            <person name="Rast P."/>
            <person name="Oberbeckmann S."/>
            <person name="Bunk B."/>
            <person name="Jeske O."/>
            <person name="Meyerdierks A."/>
            <person name="Storesund J.E."/>
            <person name="Kallscheuer N."/>
            <person name="Luecker S."/>
            <person name="Lage O.M."/>
            <person name="Pohl T."/>
            <person name="Merkel B.J."/>
            <person name="Hornburger P."/>
            <person name="Mueller R.-W."/>
            <person name="Bruemmer F."/>
            <person name="Labrenz M."/>
            <person name="Spormann A.M."/>
            <person name="Op Den Camp H."/>
            <person name="Overmann J."/>
            <person name="Amann R."/>
            <person name="Jetten M.S.M."/>
            <person name="Mascher T."/>
            <person name="Medema M.H."/>
            <person name="Devos D.P."/>
            <person name="Kaster A.-K."/>
            <person name="Ovreas L."/>
            <person name="Rohde M."/>
            <person name="Galperin M.Y."/>
            <person name="Jogler C."/>
        </authorList>
    </citation>
    <scope>NUCLEOTIDE SEQUENCE [LARGE SCALE GENOMIC DNA]</scope>
    <source>
        <strain evidence="13 14">Pan54</strain>
    </source>
</reference>
<evidence type="ECO:0000256" key="5">
    <source>
        <dbReference type="ARBA" id="ARBA00007731"/>
    </source>
</evidence>
<evidence type="ECO:0000256" key="7">
    <source>
        <dbReference type="ARBA" id="ARBA00022490"/>
    </source>
</evidence>
<dbReference type="Proteomes" id="UP000316095">
    <property type="component" value="Unassembled WGS sequence"/>
</dbReference>
<comment type="catalytic activity">
    <reaction evidence="2">
        <text>1-(5-phospho-beta-D-ribosyl)-ATP + H2O = 1-(5-phospho-beta-D-ribosyl)-5'-AMP + diphosphate + H(+)</text>
        <dbReference type="Rhea" id="RHEA:22828"/>
        <dbReference type="ChEBI" id="CHEBI:15377"/>
        <dbReference type="ChEBI" id="CHEBI:15378"/>
        <dbReference type="ChEBI" id="CHEBI:33019"/>
        <dbReference type="ChEBI" id="CHEBI:59457"/>
        <dbReference type="ChEBI" id="CHEBI:73183"/>
        <dbReference type="EC" id="3.6.1.31"/>
    </reaction>
</comment>
<protein>
    <recommendedName>
        <fullName evidence="11">Phosphoribosyl-AMP cyclohydrolase</fullName>
        <shortName evidence="11">PRA-CH</shortName>
        <ecNumber evidence="11">3.5.4.19</ecNumber>
    </recommendedName>
</protein>